<feature type="compositionally biased region" description="Basic and acidic residues" evidence="1">
    <location>
        <begin position="1001"/>
        <end position="1028"/>
    </location>
</feature>
<organism evidence="2 3">
    <name type="scientific">Tetrapyrgos nigripes</name>
    <dbReference type="NCBI Taxonomy" id="182062"/>
    <lineage>
        <taxon>Eukaryota</taxon>
        <taxon>Fungi</taxon>
        <taxon>Dikarya</taxon>
        <taxon>Basidiomycota</taxon>
        <taxon>Agaricomycotina</taxon>
        <taxon>Agaricomycetes</taxon>
        <taxon>Agaricomycetidae</taxon>
        <taxon>Agaricales</taxon>
        <taxon>Marasmiineae</taxon>
        <taxon>Marasmiaceae</taxon>
        <taxon>Tetrapyrgos</taxon>
    </lineage>
</organism>
<proteinExistence type="predicted"/>
<dbReference type="EMBL" id="JAACJM010000105">
    <property type="protein sequence ID" value="KAF5346123.1"/>
    <property type="molecule type" value="Genomic_DNA"/>
</dbReference>
<feature type="compositionally biased region" description="Basic residues" evidence="1">
    <location>
        <begin position="68"/>
        <end position="80"/>
    </location>
</feature>
<feature type="region of interest" description="Disordered" evidence="1">
    <location>
        <begin position="434"/>
        <end position="544"/>
    </location>
</feature>
<dbReference type="OrthoDB" id="420046at2759"/>
<evidence type="ECO:0000313" key="2">
    <source>
        <dbReference type="EMBL" id="KAF5346123.1"/>
    </source>
</evidence>
<feature type="compositionally biased region" description="Polar residues" evidence="1">
    <location>
        <begin position="1"/>
        <end position="35"/>
    </location>
</feature>
<feature type="region of interest" description="Disordered" evidence="1">
    <location>
        <begin position="998"/>
        <end position="1033"/>
    </location>
</feature>
<keyword evidence="3" id="KW-1185">Reference proteome</keyword>
<protein>
    <submittedName>
        <fullName evidence="2">Uncharacterized protein</fullName>
    </submittedName>
</protein>
<feature type="compositionally biased region" description="Basic and acidic residues" evidence="1">
    <location>
        <begin position="83"/>
        <end position="100"/>
    </location>
</feature>
<name>A0A8H5FRK9_9AGAR</name>
<feature type="compositionally biased region" description="Polar residues" evidence="1">
    <location>
        <begin position="942"/>
        <end position="964"/>
    </location>
</feature>
<sequence length="1058" mass="113200">MSSTVFPSSNSDSLETNPSQSYLTGSASGTTSIPNKPTEEDDAHGDFHSDNDGNNDVVDAEDGTSVSQKKKKKKKPKKSANAKAKESADKAAKAKQADCPETRPSVLCISRNKHWRYISSYHGPWLQLPVELLESLLALNLDPATLSSEPPPTQATLSLTAGPNMTNLNGSGPNVRLRDQGLRNLNIPDSSGLFTNPNAYPTFDSHTLTLPPPPPNSIPTPKAGKAPPPPIDPGVFRSVTSIRRLIDEAAELSVRASSGLSAAELGSMRGSSTGGSSYGGYGGSAWAAAQTLGFNPNTLSPGGRNAGGGRNVAMSAMRIHRLRALAIQKLAEAYKQDEIASSVMVMQGGSVFDDIAERVLKVDPNDANAKYVHFFHEKIPSRQLAESTTTEILDDLILAHPHRLEYFRTRGVVHCFRDEYQFAIKDFTHALKEARAQRKARSSHSSHSHQSHRRGENGRGGPNGYGNDRAGTTKHSKASKRKGKAGGKGGKGGKANGQAPSNGTSSSFDPGDIGEGPDVEDNEDGEYDRDTEIPQPHPSVLPDAADPIEPQLLFLRGSAFLQQAIWLIEQAVLALEEVDIAQPRSSNNGTPVAPLADPGEIRLCYLPDGKYGGVEVGNPHGPLGSNDGPKVKAYQAVLGEKKFKEQIFGLIKKSIRDHEKFLGHFDSLEARAPYPVPQGAFITEVEETATAGKGKAVEEEDHELEEERKRKRQERAELKKKVEYAFYLSESIRPNVSPSTTPMPSPGGPTSTSSNSNSNSSSQVAIPNSYMFEDPLLPPTVFTTYHPLLVESNFTILLCMMLLGDFEKTVEAFIRTAALVDGLEGYPVFLPPRSMAQAEFIEVLERLASGWNRGAEIEELVTQEQAADAERVISTRSSSPTSSASGEASTFASAFGSSAANSGCSTPLTSSIDLSEPFASSISSASSSSALPSGSGSGSQSTPTCASPAPTCSTFTPQSKSNQKAKLVREDAPEALDALRLLLAPVIARQHFRAKQTAAEKAAEKAERVANRGKDKDGDKDGGTEKKKPVPINIPLHGPRVEVILAWLGGVHLPELEF</sequence>
<feature type="compositionally biased region" description="Basic residues" evidence="1">
    <location>
        <begin position="472"/>
        <end position="485"/>
    </location>
</feature>
<dbReference type="AlphaFoldDB" id="A0A8H5FRK9"/>
<feature type="region of interest" description="Disordered" evidence="1">
    <location>
        <begin position="689"/>
        <end position="715"/>
    </location>
</feature>
<feature type="region of interest" description="Disordered" evidence="1">
    <location>
        <begin position="923"/>
        <end position="968"/>
    </location>
</feature>
<evidence type="ECO:0000256" key="1">
    <source>
        <dbReference type="SAM" id="MobiDB-lite"/>
    </source>
</evidence>
<evidence type="ECO:0000313" key="3">
    <source>
        <dbReference type="Proteomes" id="UP000559256"/>
    </source>
</evidence>
<feature type="compositionally biased region" description="Low complexity" evidence="1">
    <location>
        <begin position="748"/>
        <end position="762"/>
    </location>
</feature>
<feature type="compositionally biased region" description="Acidic residues" evidence="1">
    <location>
        <begin position="515"/>
        <end position="529"/>
    </location>
</feature>
<feature type="compositionally biased region" description="Low complexity" evidence="1">
    <location>
        <begin position="874"/>
        <end position="885"/>
    </location>
</feature>
<feature type="region of interest" description="Disordered" evidence="1">
    <location>
        <begin position="733"/>
        <end position="763"/>
    </location>
</feature>
<feature type="compositionally biased region" description="Polar residues" evidence="1">
    <location>
        <begin position="498"/>
        <end position="508"/>
    </location>
</feature>
<accession>A0A8H5FRK9</accession>
<reference evidence="2 3" key="1">
    <citation type="journal article" date="2020" name="ISME J.">
        <title>Uncovering the hidden diversity of litter-decomposition mechanisms in mushroom-forming fungi.</title>
        <authorList>
            <person name="Floudas D."/>
            <person name="Bentzer J."/>
            <person name="Ahren D."/>
            <person name="Johansson T."/>
            <person name="Persson P."/>
            <person name="Tunlid A."/>
        </authorList>
    </citation>
    <scope>NUCLEOTIDE SEQUENCE [LARGE SCALE GENOMIC DNA]</scope>
    <source>
        <strain evidence="2 3">CBS 291.85</strain>
    </source>
</reference>
<feature type="region of interest" description="Disordered" evidence="1">
    <location>
        <begin position="189"/>
        <end position="233"/>
    </location>
</feature>
<feature type="region of interest" description="Disordered" evidence="1">
    <location>
        <begin position="1"/>
        <end position="100"/>
    </location>
</feature>
<dbReference type="Proteomes" id="UP000559256">
    <property type="component" value="Unassembled WGS sequence"/>
</dbReference>
<gene>
    <name evidence="2" type="ORF">D9758_009976</name>
</gene>
<feature type="compositionally biased region" description="Polar residues" evidence="1">
    <location>
        <begin position="189"/>
        <end position="208"/>
    </location>
</feature>
<feature type="region of interest" description="Disordered" evidence="1">
    <location>
        <begin position="862"/>
        <end position="885"/>
    </location>
</feature>
<feature type="compositionally biased region" description="Basic residues" evidence="1">
    <location>
        <begin position="437"/>
        <end position="452"/>
    </location>
</feature>
<feature type="compositionally biased region" description="Low complexity" evidence="1">
    <location>
        <begin position="923"/>
        <end position="941"/>
    </location>
</feature>
<comment type="caution">
    <text evidence="2">The sequence shown here is derived from an EMBL/GenBank/DDBJ whole genome shotgun (WGS) entry which is preliminary data.</text>
</comment>
<feature type="compositionally biased region" description="Gly residues" evidence="1">
    <location>
        <begin position="486"/>
        <end position="495"/>
    </location>
</feature>